<dbReference type="Pfam" id="PF13715">
    <property type="entry name" value="CarbopepD_reg_2"/>
    <property type="match status" value="1"/>
</dbReference>
<dbReference type="Gene3D" id="2.40.170.20">
    <property type="entry name" value="TonB-dependent receptor, beta-barrel domain"/>
    <property type="match status" value="1"/>
</dbReference>
<comment type="caution">
    <text evidence="11">The sequence shown here is derived from an EMBL/GenBank/DDBJ whole genome shotgun (WGS) entry which is preliminary data.</text>
</comment>
<dbReference type="NCBIfam" id="TIGR04056">
    <property type="entry name" value="OMP_RagA_SusC"/>
    <property type="match status" value="1"/>
</dbReference>
<feature type="chain" id="PRO_5030076235" evidence="9">
    <location>
        <begin position="32"/>
        <end position="1078"/>
    </location>
</feature>
<dbReference type="GO" id="GO:0009279">
    <property type="term" value="C:cell outer membrane"/>
    <property type="evidence" value="ECO:0007669"/>
    <property type="project" value="UniProtKB-SubCell"/>
</dbReference>
<keyword evidence="11" id="KW-0675">Receptor</keyword>
<dbReference type="SUPFAM" id="SSF56935">
    <property type="entry name" value="Porins"/>
    <property type="match status" value="1"/>
</dbReference>
<dbReference type="AlphaFoldDB" id="A0A3E5HVU3"/>
<dbReference type="SUPFAM" id="SSF49464">
    <property type="entry name" value="Carboxypeptidase regulatory domain-like"/>
    <property type="match status" value="1"/>
</dbReference>
<evidence type="ECO:0000256" key="4">
    <source>
        <dbReference type="ARBA" id="ARBA00022692"/>
    </source>
</evidence>
<keyword evidence="5 9" id="KW-0732">Signal</keyword>
<keyword evidence="6 8" id="KW-0472">Membrane</keyword>
<dbReference type="Proteomes" id="UP000283329">
    <property type="component" value="Unassembled WGS sequence"/>
</dbReference>
<dbReference type="InterPro" id="IPR008969">
    <property type="entry name" value="CarboxyPept-like_regulatory"/>
</dbReference>
<evidence type="ECO:0000259" key="10">
    <source>
        <dbReference type="Pfam" id="PF07715"/>
    </source>
</evidence>
<keyword evidence="4 8" id="KW-0812">Transmembrane</keyword>
<dbReference type="InterPro" id="IPR012910">
    <property type="entry name" value="Plug_dom"/>
</dbReference>
<comment type="subcellular location">
    <subcellularLocation>
        <location evidence="1 8">Cell outer membrane</location>
        <topology evidence="1 8">Multi-pass membrane protein</topology>
    </subcellularLocation>
</comment>
<accession>A0A3E5HVU3</accession>
<name>A0A3E5HVU3_BACOV</name>
<evidence type="ECO:0000256" key="1">
    <source>
        <dbReference type="ARBA" id="ARBA00004571"/>
    </source>
</evidence>
<dbReference type="InterPro" id="IPR023997">
    <property type="entry name" value="TonB-dep_OMP_SusC/RagA_CS"/>
</dbReference>
<dbReference type="PROSITE" id="PS00018">
    <property type="entry name" value="EF_HAND_1"/>
    <property type="match status" value="1"/>
</dbReference>
<evidence type="ECO:0000256" key="5">
    <source>
        <dbReference type="ARBA" id="ARBA00022729"/>
    </source>
</evidence>
<dbReference type="InterPro" id="IPR036942">
    <property type="entry name" value="Beta-barrel_TonB_sf"/>
</dbReference>
<dbReference type="PROSITE" id="PS52016">
    <property type="entry name" value="TONB_DEPENDENT_REC_3"/>
    <property type="match status" value="1"/>
</dbReference>
<dbReference type="InterPro" id="IPR023996">
    <property type="entry name" value="TonB-dep_OMP_SusC/RagA"/>
</dbReference>
<sequence length="1078" mass="120400">MKLRKKMLCMVKQVKKITIFACLVCVVYPVAGIQAAVSEQQSVAQTLKKIKGKVIDVLGEPLIGVNVSVVGQTGGTITDIDGNYSLDVPAGAKLKFSYIGYEDQIIDAGVKAVLNVTMKESTEVLEEVVVVGYGAQKKETLTGAVTVVSDKMLKDKGALSNPAQALQGQVPGVIITRNSAAPGDENWNMKLRGSFSKNNSAPLVIIDGVESDDFSQLNPGDIESINFLKDASAAIYGSKAAGGVVLVQTKKAKEGKVKVEYSGSVTAKFVGLQPTLMTLNEWCDAMEQARLNDNKKLADDQWLQYVALARQNKGHYINVEQSGNPFPDSFQGLYDFVFFDTDWQDIMWGTAASTSHELSVSGGNERSVFRLSGRYMYDDSNLKWGNNRNQRYNFRLSNTFHLTKNFDLESIIFYYRQDQVSPTQIGEALTAGTQQPGFPSSTMDGKPYAWGNWATPNWRCELGGDNKLNTSGINISETFKYRFDDHFDAVATLGYNTSTAIRDVKNQTVDYYDYTGTKRETRVEPRQEDTYYIKTTARTNLYTLNFYLNWKRTFGSHNLGMMLGTQYSMKEYDYTATKALNILPSLNIINGIGEITLRNTKDEGPSRYQEALLSYFARLNYNYKSKYLLEGNFRYDGSSKFQPENRWAFFGGVSGGWRISEEEFVKELGVFDELKLRLSYGTVGNQGGIDRYDGVQLYDFKQNGGALVGSGLLSYVDTNGKLLSTDRTWEVIKNYNIGLDFGFLDNRLTGTAELFWKKCNNMLIDVTYPGTLGDKAPTANRGSFKANGWEGTANWSDKIGEISYHLGGTFTYTTNKLVDNGGDAVIKSGVVSNREGYPLNSVFGLKYCGKIETQDQLDKYINQYGNGNNNIAMPGNLRLGDNMYEDVNKDGKLTEADYVYLGTDDPKVSFSFNAGLSWKGFDVSVIFQGAGKRTVWRGGENNQKGKNDNWRIPMMSWYNNSTNQSVGNVWSAETPNAHYPTYTHQTQINLYNYICSSWSVEDGAYLRLKNVTLGYTFPANVLSKTKFISYARIYVSGADLWENSKIKDGWDPEASRKVETFGRYPFTRNLTVGLNLTF</sequence>
<evidence type="ECO:0000256" key="2">
    <source>
        <dbReference type="ARBA" id="ARBA00022448"/>
    </source>
</evidence>
<dbReference type="EMBL" id="QRJR01000001">
    <property type="protein sequence ID" value="RHH52699.1"/>
    <property type="molecule type" value="Genomic_DNA"/>
</dbReference>
<feature type="domain" description="TonB-dependent receptor plug" evidence="10">
    <location>
        <begin position="138"/>
        <end position="244"/>
    </location>
</feature>
<gene>
    <name evidence="11" type="ORF">DW206_01370</name>
</gene>
<dbReference type="GO" id="GO:0044718">
    <property type="term" value="P:siderophore transmembrane transport"/>
    <property type="evidence" value="ECO:0007669"/>
    <property type="project" value="TreeGrafter"/>
</dbReference>
<feature type="signal peptide" evidence="9">
    <location>
        <begin position="1"/>
        <end position="31"/>
    </location>
</feature>
<dbReference type="InterPro" id="IPR037066">
    <property type="entry name" value="Plug_dom_sf"/>
</dbReference>
<dbReference type="Gene3D" id="2.170.130.10">
    <property type="entry name" value="TonB-dependent receptor, plug domain"/>
    <property type="match status" value="1"/>
</dbReference>
<evidence type="ECO:0000256" key="7">
    <source>
        <dbReference type="ARBA" id="ARBA00023237"/>
    </source>
</evidence>
<reference evidence="11 12" key="1">
    <citation type="submission" date="2018-08" db="EMBL/GenBank/DDBJ databases">
        <title>A genome reference for cultivated species of the human gut microbiota.</title>
        <authorList>
            <person name="Zou Y."/>
            <person name="Xue W."/>
            <person name="Luo G."/>
        </authorList>
    </citation>
    <scope>NUCLEOTIDE SEQUENCE [LARGE SCALE GENOMIC DNA]</scope>
    <source>
        <strain evidence="11 12">AM17-48</strain>
    </source>
</reference>
<dbReference type="Pfam" id="PF07715">
    <property type="entry name" value="Plug"/>
    <property type="match status" value="1"/>
</dbReference>
<organism evidence="11 12">
    <name type="scientific">Bacteroides ovatus</name>
    <dbReference type="NCBI Taxonomy" id="28116"/>
    <lineage>
        <taxon>Bacteria</taxon>
        <taxon>Pseudomonadati</taxon>
        <taxon>Bacteroidota</taxon>
        <taxon>Bacteroidia</taxon>
        <taxon>Bacteroidales</taxon>
        <taxon>Bacteroidaceae</taxon>
        <taxon>Bacteroides</taxon>
    </lineage>
</organism>
<evidence type="ECO:0000256" key="9">
    <source>
        <dbReference type="SAM" id="SignalP"/>
    </source>
</evidence>
<keyword evidence="2 8" id="KW-0813">Transport</keyword>
<dbReference type="FunFam" id="2.60.40.1120:FF:000003">
    <property type="entry name" value="Outer membrane protein Omp121"/>
    <property type="match status" value="1"/>
</dbReference>
<keyword evidence="3 8" id="KW-1134">Transmembrane beta strand</keyword>
<dbReference type="InterPro" id="IPR018247">
    <property type="entry name" value="EF_Hand_1_Ca_BS"/>
</dbReference>
<dbReference type="PANTHER" id="PTHR30069:SF29">
    <property type="entry name" value="HEMOGLOBIN AND HEMOGLOBIN-HAPTOGLOBIN-BINDING PROTEIN 1-RELATED"/>
    <property type="match status" value="1"/>
</dbReference>
<proteinExistence type="inferred from homology"/>
<evidence type="ECO:0000313" key="11">
    <source>
        <dbReference type="EMBL" id="RHH52699.1"/>
    </source>
</evidence>
<evidence type="ECO:0000256" key="6">
    <source>
        <dbReference type="ARBA" id="ARBA00023136"/>
    </source>
</evidence>
<dbReference type="Gene3D" id="2.60.40.1120">
    <property type="entry name" value="Carboxypeptidase-like, regulatory domain"/>
    <property type="match status" value="1"/>
</dbReference>
<evidence type="ECO:0000313" key="12">
    <source>
        <dbReference type="Proteomes" id="UP000283329"/>
    </source>
</evidence>
<evidence type="ECO:0000256" key="3">
    <source>
        <dbReference type="ARBA" id="ARBA00022452"/>
    </source>
</evidence>
<keyword evidence="7 8" id="KW-0998">Cell outer membrane</keyword>
<dbReference type="RefSeq" id="WP_115483789.1">
    <property type="nucleotide sequence ID" value="NZ_BAABYV010000001.1"/>
</dbReference>
<dbReference type="InterPro" id="IPR039426">
    <property type="entry name" value="TonB-dep_rcpt-like"/>
</dbReference>
<evidence type="ECO:0000256" key="8">
    <source>
        <dbReference type="PROSITE-ProRule" id="PRU01360"/>
    </source>
</evidence>
<dbReference type="NCBIfam" id="TIGR04057">
    <property type="entry name" value="SusC_RagA_signa"/>
    <property type="match status" value="1"/>
</dbReference>
<protein>
    <submittedName>
        <fullName evidence="11">TonB-dependent receptor</fullName>
    </submittedName>
</protein>
<dbReference type="PANTHER" id="PTHR30069">
    <property type="entry name" value="TONB-DEPENDENT OUTER MEMBRANE RECEPTOR"/>
    <property type="match status" value="1"/>
</dbReference>
<dbReference type="GO" id="GO:0015344">
    <property type="term" value="F:siderophore uptake transmembrane transporter activity"/>
    <property type="evidence" value="ECO:0007669"/>
    <property type="project" value="TreeGrafter"/>
</dbReference>
<comment type="similarity">
    <text evidence="8">Belongs to the TonB-dependent receptor family.</text>
</comment>